<evidence type="ECO:0000256" key="4">
    <source>
        <dbReference type="ARBA" id="ARBA00023125"/>
    </source>
</evidence>
<dbReference type="Proteomes" id="UP000094336">
    <property type="component" value="Unassembled WGS sequence"/>
</dbReference>
<keyword evidence="4" id="KW-0238">DNA-binding</keyword>
<protein>
    <recommendedName>
        <fullName evidence="11">BZIP domain-containing protein</fullName>
    </recommendedName>
</protein>
<dbReference type="RefSeq" id="XP_018985627.1">
    <property type="nucleotide sequence ID" value="XM_019128721.1"/>
</dbReference>
<dbReference type="STRING" id="984486.A0A1E3QRH8"/>
<dbReference type="GO" id="GO:0001228">
    <property type="term" value="F:DNA-binding transcription activator activity, RNA polymerase II-specific"/>
    <property type="evidence" value="ECO:0007669"/>
    <property type="project" value="TreeGrafter"/>
</dbReference>
<evidence type="ECO:0000313" key="9">
    <source>
        <dbReference type="EMBL" id="ODQ80299.1"/>
    </source>
</evidence>
<proteinExistence type="inferred from homology"/>
<name>A0A1E3QRH8_9ASCO</name>
<evidence type="ECO:0008006" key="11">
    <source>
        <dbReference type="Google" id="ProtNLM"/>
    </source>
</evidence>
<reference evidence="10" key="1">
    <citation type="submission" date="2016-05" db="EMBL/GenBank/DDBJ databases">
        <title>Comparative genomics of biotechnologically important yeasts.</title>
        <authorList>
            <consortium name="DOE Joint Genome Institute"/>
            <person name="Riley R."/>
            <person name="Haridas S."/>
            <person name="Wolfe K.H."/>
            <person name="Lopes M.R."/>
            <person name="Hittinger C.T."/>
            <person name="Goker M."/>
            <person name="Salamov A."/>
            <person name="Wisecaver J."/>
            <person name="Long T.M."/>
            <person name="Aerts A.L."/>
            <person name="Barry K."/>
            <person name="Choi C."/>
            <person name="Clum A."/>
            <person name="Coughlan A.Y."/>
            <person name="Deshpande S."/>
            <person name="Douglass A.P."/>
            <person name="Hanson S.J."/>
            <person name="Klenk H.-P."/>
            <person name="Labutti K."/>
            <person name="Lapidus A."/>
            <person name="Lindquist E."/>
            <person name="Lipzen A."/>
            <person name="Meier-Kolthoff J.P."/>
            <person name="Ohm R.A."/>
            <person name="Otillar R.P."/>
            <person name="Pangilinan J."/>
            <person name="Peng Y."/>
            <person name="Rokas A."/>
            <person name="Rosa C.A."/>
            <person name="Scheuner C."/>
            <person name="Sibirny A.A."/>
            <person name="Slot J.C."/>
            <person name="Stielow J.B."/>
            <person name="Sun H."/>
            <person name="Kurtzman C.P."/>
            <person name="Blackwell M."/>
            <person name="Grigoriev I.V."/>
            <person name="Jeffries T.W."/>
        </authorList>
    </citation>
    <scope>NUCLEOTIDE SEQUENCE [LARGE SCALE GENOMIC DNA]</scope>
    <source>
        <strain evidence="10">NRRL Y-12698</strain>
    </source>
</reference>
<keyword evidence="7" id="KW-0175">Coiled coil</keyword>
<accession>A0A1E3QRH8</accession>
<feature type="region of interest" description="Disordered" evidence="8">
    <location>
        <begin position="114"/>
        <end position="138"/>
    </location>
</feature>
<evidence type="ECO:0000256" key="8">
    <source>
        <dbReference type="SAM" id="MobiDB-lite"/>
    </source>
</evidence>
<comment type="similarity">
    <text evidence="2">Belongs to the bZIP family.</text>
</comment>
<sequence>MNNSFQGWAPASNDENSDTRIHKKEKLDHIDPSFSRVDDEGYSTPTDHDEVFGSNVAAAAVAAAAANDADHHLHHHGFHLDDQSVVGHVSLSLGEVKVDESMPLETPELGVSLGRKARRGTKGPTSAKRAEQNRNAQRSFRVRKELQIKELKDQADEAKALRATIEELRRENMHLRDYTLALQSKLMEHETGVPTPPSLVFGRNAAKDEVFDFDAKKK</sequence>
<keyword evidence="6" id="KW-0539">Nucleus</keyword>
<feature type="coiled-coil region" evidence="7">
    <location>
        <begin position="141"/>
        <end position="178"/>
    </location>
</feature>
<dbReference type="EMBL" id="KV454430">
    <property type="protein sequence ID" value="ODQ80299.1"/>
    <property type="molecule type" value="Genomic_DNA"/>
</dbReference>
<evidence type="ECO:0000256" key="5">
    <source>
        <dbReference type="ARBA" id="ARBA00023163"/>
    </source>
</evidence>
<dbReference type="GO" id="GO:0090575">
    <property type="term" value="C:RNA polymerase II transcription regulator complex"/>
    <property type="evidence" value="ECO:0007669"/>
    <property type="project" value="TreeGrafter"/>
</dbReference>
<evidence type="ECO:0000256" key="7">
    <source>
        <dbReference type="SAM" id="Coils"/>
    </source>
</evidence>
<feature type="region of interest" description="Disordered" evidence="8">
    <location>
        <begin position="1"/>
        <end position="46"/>
    </location>
</feature>
<keyword evidence="5" id="KW-0804">Transcription</keyword>
<organism evidence="9 10">
    <name type="scientific">Babjeviella inositovora NRRL Y-12698</name>
    <dbReference type="NCBI Taxonomy" id="984486"/>
    <lineage>
        <taxon>Eukaryota</taxon>
        <taxon>Fungi</taxon>
        <taxon>Dikarya</taxon>
        <taxon>Ascomycota</taxon>
        <taxon>Saccharomycotina</taxon>
        <taxon>Pichiomycetes</taxon>
        <taxon>Serinales incertae sedis</taxon>
        <taxon>Babjeviella</taxon>
    </lineage>
</organism>
<dbReference type="AlphaFoldDB" id="A0A1E3QRH8"/>
<evidence type="ECO:0000313" key="10">
    <source>
        <dbReference type="Proteomes" id="UP000094336"/>
    </source>
</evidence>
<dbReference type="InterPro" id="IPR046347">
    <property type="entry name" value="bZIP_sf"/>
</dbReference>
<dbReference type="GeneID" id="30146574"/>
<evidence type="ECO:0000256" key="1">
    <source>
        <dbReference type="ARBA" id="ARBA00004123"/>
    </source>
</evidence>
<feature type="compositionally biased region" description="Basic and acidic residues" evidence="8">
    <location>
        <begin position="17"/>
        <end position="39"/>
    </location>
</feature>
<dbReference type="Gene3D" id="1.20.5.170">
    <property type="match status" value="1"/>
</dbReference>
<dbReference type="InterPro" id="IPR050936">
    <property type="entry name" value="AP-1-like"/>
</dbReference>
<dbReference type="PANTHER" id="PTHR40621">
    <property type="entry name" value="TRANSCRIPTION FACTOR KAPC-RELATED"/>
    <property type="match status" value="1"/>
</dbReference>
<evidence type="ECO:0000256" key="2">
    <source>
        <dbReference type="ARBA" id="ARBA00007163"/>
    </source>
</evidence>
<gene>
    <name evidence="9" type="ORF">BABINDRAFT_161258</name>
</gene>
<dbReference type="OrthoDB" id="2593073at2759"/>
<comment type="subcellular location">
    <subcellularLocation>
        <location evidence="1">Nucleus</location>
    </subcellularLocation>
</comment>
<dbReference type="CDD" id="cd14688">
    <property type="entry name" value="bZIP_YAP"/>
    <property type="match status" value="1"/>
</dbReference>
<evidence type="ECO:0000256" key="3">
    <source>
        <dbReference type="ARBA" id="ARBA00023015"/>
    </source>
</evidence>
<dbReference type="PANTHER" id="PTHR40621:SF11">
    <property type="entry name" value="TRANSCRIPTION FACTOR KAPC-RELATED"/>
    <property type="match status" value="1"/>
</dbReference>
<dbReference type="SUPFAM" id="SSF57959">
    <property type="entry name" value="Leucine zipper domain"/>
    <property type="match status" value="1"/>
</dbReference>
<keyword evidence="10" id="KW-1185">Reference proteome</keyword>
<dbReference type="GO" id="GO:0000976">
    <property type="term" value="F:transcription cis-regulatory region binding"/>
    <property type="evidence" value="ECO:0007669"/>
    <property type="project" value="InterPro"/>
</dbReference>
<keyword evidence="3" id="KW-0805">Transcription regulation</keyword>
<evidence type="ECO:0000256" key="6">
    <source>
        <dbReference type="ARBA" id="ARBA00023242"/>
    </source>
</evidence>